<dbReference type="Proteomes" id="UP000747399">
    <property type="component" value="Unassembled WGS sequence"/>
</dbReference>
<dbReference type="SUPFAM" id="SSF52047">
    <property type="entry name" value="RNI-like"/>
    <property type="match status" value="3"/>
</dbReference>
<comment type="caution">
    <text evidence="3">The sequence shown here is derived from an EMBL/GenBank/DDBJ whole genome shotgun (WGS) entry which is preliminary data.</text>
</comment>
<dbReference type="SMART" id="SM00367">
    <property type="entry name" value="LRR_CC"/>
    <property type="match status" value="12"/>
</dbReference>
<dbReference type="PANTHER" id="PTHR13318">
    <property type="entry name" value="PARTNER OF PAIRED, ISOFORM B-RELATED"/>
    <property type="match status" value="1"/>
</dbReference>
<evidence type="ECO:0000256" key="1">
    <source>
        <dbReference type="ARBA" id="ARBA00004430"/>
    </source>
</evidence>
<reference evidence="3" key="1">
    <citation type="journal article" date="2021" name="Proc. Natl. Acad. Sci. U.S.A.">
        <title>Three genomes in the algal genus Volvox reveal the fate of a haploid sex-determining region after a transition to homothallism.</title>
        <authorList>
            <person name="Yamamoto K."/>
            <person name="Hamaji T."/>
            <person name="Kawai-Toyooka H."/>
            <person name="Matsuzaki R."/>
            <person name="Takahashi F."/>
            <person name="Nishimura Y."/>
            <person name="Kawachi M."/>
            <person name="Noguchi H."/>
            <person name="Minakuchi Y."/>
            <person name="Umen J.G."/>
            <person name="Toyoda A."/>
            <person name="Nozaki H."/>
        </authorList>
    </citation>
    <scope>NUCLEOTIDE SEQUENCE</scope>
    <source>
        <strain evidence="3">NIES-3780</strain>
    </source>
</reference>
<dbReference type="AlphaFoldDB" id="A0A8J4B9X7"/>
<dbReference type="GO" id="GO:0019005">
    <property type="term" value="C:SCF ubiquitin ligase complex"/>
    <property type="evidence" value="ECO:0007669"/>
    <property type="project" value="TreeGrafter"/>
</dbReference>
<dbReference type="PANTHER" id="PTHR13318:SF190">
    <property type="entry name" value="PARTNER OF PAIRED, ISOFORM B"/>
    <property type="match status" value="1"/>
</dbReference>
<dbReference type="InterPro" id="IPR032675">
    <property type="entry name" value="LRR_dom_sf"/>
</dbReference>
<evidence type="ECO:0000313" key="3">
    <source>
        <dbReference type="EMBL" id="GIL54402.1"/>
    </source>
</evidence>
<dbReference type="GO" id="GO:0031146">
    <property type="term" value="P:SCF-dependent proteasomal ubiquitin-dependent protein catabolic process"/>
    <property type="evidence" value="ECO:0007669"/>
    <property type="project" value="TreeGrafter"/>
</dbReference>
<dbReference type="InterPro" id="IPR006553">
    <property type="entry name" value="Leu-rich_rpt_Cys-con_subtyp"/>
</dbReference>
<dbReference type="GO" id="GO:0005930">
    <property type="term" value="C:axoneme"/>
    <property type="evidence" value="ECO:0007669"/>
    <property type="project" value="UniProtKB-SubCell"/>
</dbReference>
<organism evidence="3 4">
    <name type="scientific">Volvox africanus</name>
    <dbReference type="NCBI Taxonomy" id="51714"/>
    <lineage>
        <taxon>Eukaryota</taxon>
        <taxon>Viridiplantae</taxon>
        <taxon>Chlorophyta</taxon>
        <taxon>core chlorophytes</taxon>
        <taxon>Chlorophyceae</taxon>
        <taxon>CS clade</taxon>
        <taxon>Chlamydomonadales</taxon>
        <taxon>Volvocaceae</taxon>
        <taxon>Volvox</taxon>
    </lineage>
</organism>
<sequence>MNLESGPSLQYDIAEQITQLLQCEVTIKSLRGVSREWKGLATKRVRHLQPRAGQKGGALDIAMLADRFPHVETLNLHSVSGLVRDECLAPCSKMRHLRSIILDGCKHITNDGLKNIHKGIQSLSLRSCSQITWNGLAELTNLPNLTALNIGGIKLAAGPGAQIAGLADAAGHGHQDLQNAPAALVAPVHAGGGYAANAGAAASPSSGPVLYELLQRLESLTLGDHMALSFIADRMVVEELAAVRPARLAHLDLSGCIDLTDWAIHELCLAIPSLTSLSLQSCVRLTNVSMMELGRLPRLRALNLRGCLQLNDAGLAAGLSSLSTLEELNLQGCTSITGSCLSQLGPCKSLAVLNVSHCAAFSSLEPLRSLTGLQRLDVSHCNKLNPARIAALTALSRLTEVRASHLRHHSTPVHVPALDPAALLDPANSVAAPAPALDQLSTLASLEQLQALDMSYMSSQGGVPSGLLDAVAELTRLTRLNLAGCGGPGGPYDRGDERSGLGFLSDLRRLQDLDLGAWQEVDPHELSCLANATALRRLVVSRLGNRHANACFDGCDCGGSPSSSLFPSPFNSPGRGSPCSSAGSSPPCVSAEVVEAATLREPAAAPAEAEARAALAVRARACGAAIDAAALLVPNSCMEGQRGSDGGSSASCSGSSSADCSQGGTSTEASCYFATSSGDSICYSAGGLRFKDSQMHVLSAEPGAREVCDLLGSSEMQRQPSTAWCMASASCSSGGGSTTTQTELTNTVDALTRQMAVVGISCSGGACRDGRCARAGNGTSCAAAVLGLVAAAAAAAVASPASTQTTANRSFESILAAVPPVAAPVPCLAEAATAGRDGPGLLPPMPMTPRPGLDGALGHLTGLTALAEIHLEACNHITDAGIARLALLPRLEYLDLGGCNRITGRTLSAFATHGSLQTLLLANCANFTDSGLKAASTIGSLRAVDVSGCNRLTDAGTMSLGSLRRLSRLSLRSNSKCSDRTVETLLSLPSLQWLCLSLCGITDESLRMLATSRSLTWLDLSHCWRLSRAGIRQLEADRPQLKVIFSGRG</sequence>
<evidence type="ECO:0000259" key="2">
    <source>
        <dbReference type="Pfam" id="PF25372"/>
    </source>
</evidence>
<dbReference type="Pfam" id="PF25372">
    <property type="entry name" value="DUF7885"/>
    <property type="match status" value="2"/>
</dbReference>
<dbReference type="InterPro" id="IPR057207">
    <property type="entry name" value="FBXL15_LRR"/>
</dbReference>
<name>A0A8J4B9X7_9CHLO</name>
<protein>
    <recommendedName>
        <fullName evidence="2">F-box/LRR-repeat protein 15-like leucin rich repeat domain-containing protein</fullName>
    </recommendedName>
</protein>
<dbReference type="EMBL" id="BNCO01000017">
    <property type="protein sequence ID" value="GIL54402.1"/>
    <property type="molecule type" value="Genomic_DNA"/>
</dbReference>
<proteinExistence type="predicted"/>
<comment type="subcellular location">
    <subcellularLocation>
        <location evidence="1">Cytoplasm</location>
        <location evidence="1">Cytoskeleton</location>
        <location evidence="1">Cilium axoneme</location>
    </subcellularLocation>
</comment>
<feature type="domain" description="F-box/LRR-repeat protein 15-like leucin rich repeat" evidence="2">
    <location>
        <begin position="248"/>
        <end position="358"/>
    </location>
</feature>
<evidence type="ECO:0000313" key="4">
    <source>
        <dbReference type="Proteomes" id="UP000747399"/>
    </source>
</evidence>
<dbReference type="Gene3D" id="3.80.10.10">
    <property type="entry name" value="Ribonuclease Inhibitor"/>
    <property type="match status" value="5"/>
</dbReference>
<feature type="domain" description="F-box/LRR-repeat protein 15-like leucin rich repeat" evidence="2">
    <location>
        <begin position="864"/>
        <end position="1036"/>
    </location>
</feature>
<keyword evidence="4" id="KW-1185">Reference proteome</keyword>
<accession>A0A8J4B9X7</accession>
<gene>
    <name evidence="3" type="ORF">Vafri_9805</name>
</gene>